<dbReference type="PANTHER" id="PTHR43736:SF4">
    <property type="entry name" value="SLR1690 PROTEIN"/>
    <property type="match status" value="1"/>
</dbReference>
<proteinExistence type="predicted"/>
<dbReference type="PROSITE" id="PS51462">
    <property type="entry name" value="NUDIX"/>
    <property type="match status" value="1"/>
</dbReference>
<dbReference type="EMBL" id="CP053435">
    <property type="protein sequence ID" value="QJW91192.1"/>
    <property type="molecule type" value="Genomic_DNA"/>
</dbReference>
<evidence type="ECO:0000259" key="1">
    <source>
        <dbReference type="PROSITE" id="PS51462"/>
    </source>
</evidence>
<dbReference type="InterPro" id="IPR036388">
    <property type="entry name" value="WH-like_DNA-bd_sf"/>
</dbReference>
<dbReference type="CDD" id="cd18873">
    <property type="entry name" value="NUDIX_NadM_like"/>
    <property type="match status" value="1"/>
</dbReference>
<sequence length="237" mass="27326">MTLTYQHNARILVALDCIIFGFDGEALKLLLIKRNFEPECGKWSLMGGFLNEDESLEEAARRILYNLTGLQNNYLEQIKTFGAPERDPVERTISVVYYSLVNIADQDITAIQAHNASWISLDDKPKLIFDHDQMVEVALQRLRYKAALHPIGFELLPEKFTVPQLQKLYEAIYNTQLDRRNFSRKIMGTDLLLKTGEKDMTSVTKKAQLYSLNTEKYQKYLDGYYTFLPELAELSAV</sequence>
<feature type="domain" description="Nudix hydrolase" evidence="1">
    <location>
        <begin position="4"/>
        <end position="143"/>
    </location>
</feature>
<dbReference type="SUPFAM" id="SSF55811">
    <property type="entry name" value="Nudix"/>
    <property type="match status" value="1"/>
</dbReference>
<dbReference type="Pfam" id="PF21906">
    <property type="entry name" value="WHD_NrtR"/>
    <property type="match status" value="1"/>
</dbReference>
<dbReference type="PANTHER" id="PTHR43736">
    <property type="entry name" value="ADP-RIBOSE PYROPHOSPHATASE"/>
    <property type="match status" value="1"/>
</dbReference>
<evidence type="ECO:0000313" key="2">
    <source>
        <dbReference type="EMBL" id="QJW91192.1"/>
    </source>
</evidence>
<dbReference type="InterPro" id="IPR000086">
    <property type="entry name" value="NUDIX_hydrolase_dom"/>
</dbReference>
<dbReference type="InterPro" id="IPR015797">
    <property type="entry name" value="NUDIX_hydrolase-like_dom_sf"/>
</dbReference>
<dbReference type="SUPFAM" id="SSF46785">
    <property type="entry name" value="Winged helix' DNA-binding domain"/>
    <property type="match status" value="1"/>
</dbReference>
<name>A0A6M5YE05_9BACT</name>
<dbReference type="Pfam" id="PF00293">
    <property type="entry name" value="NUDIX"/>
    <property type="match status" value="1"/>
</dbReference>
<accession>A0A6M5YE05</accession>
<dbReference type="RefSeq" id="WP_171741039.1">
    <property type="nucleotide sequence ID" value="NZ_CP053435.1"/>
</dbReference>
<dbReference type="InterPro" id="IPR036390">
    <property type="entry name" value="WH_DNA-bd_sf"/>
</dbReference>
<dbReference type="AlphaFoldDB" id="A0A6M5YE05"/>
<dbReference type="Proteomes" id="UP000502756">
    <property type="component" value="Chromosome"/>
</dbReference>
<keyword evidence="3" id="KW-1185">Reference proteome</keyword>
<reference evidence="2 3" key="1">
    <citation type="submission" date="2020-05" db="EMBL/GenBank/DDBJ databases">
        <title>Genome sequencing of Spirosoma sp. TS118.</title>
        <authorList>
            <person name="Lee J.-H."/>
            <person name="Jeong S."/>
            <person name="Zhao L."/>
            <person name="Jung J.-H."/>
            <person name="Kim M.-K."/>
            <person name="Lim S."/>
        </authorList>
    </citation>
    <scope>NUCLEOTIDE SEQUENCE [LARGE SCALE GENOMIC DNA]</scope>
    <source>
        <strain evidence="2 3">TS118</strain>
    </source>
</reference>
<dbReference type="InterPro" id="IPR054105">
    <property type="entry name" value="WHD_NrtR"/>
</dbReference>
<organism evidence="2 3">
    <name type="scientific">Spirosoma taeanense</name>
    <dbReference type="NCBI Taxonomy" id="2735870"/>
    <lineage>
        <taxon>Bacteria</taxon>
        <taxon>Pseudomonadati</taxon>
        <taxon>Bacteroidota</taxon>
        <taxon>Cytophagia</taxon>
        <taxon>Cytophagales</taxon>
        <taxon>Cytophagaceae</taxon>
        <taxon>Spirosoma</taxon>
    </lineage>
</organism>
<dbReference type="GO" id="GO:0016787">
    <property type="term" value="F:hydrolase activity"/>
    <property type="evidence" value="ECO:0007669"/>
    <property type="project" value="UniProtKB-KW"/>
</dbReference>
<dbReference type="Gene3D" id="1.10.10.10">
    <property type="entry name" value="Winged helix-like DNA-binding domain superfamily/Winged helix DNA-binding domain"/>
    <property type="match status" value="1"/>
</dbReference>
<protein>
    <submittedName>
        <fullName evidence="2">NUDIX hydrolase</fullName>
    </submittedName>
</protein>
<evidence type="ECO:0000313" key="3">
    <source>
        <dbReference type="Proteomes" id="UP000502756"/>
    </source>
</evidence>
<gene>
    <name evidence="2" type="ORF">HNV11_18325</name>
</gene>
<dbReference type="KEGG" id="stae:HNV11_18325"/>
<dbReference type="Gene3D" id="3.90.79.10">
    <property type="entry name" value="Nucleoside Triphosphate Pyrophosphohydrolase"/>
    <property type="match status" value="1"/>
</dbReference>
<keyword evidence="2" id="KW-0378">Hydrolase</keyword>